<protein>
    <submittedName>
        <fullName evidence="2">Uncharacterized protein</fullName>
    </submittedName>
</protein>
<dbReference type="EMBL" id="CAICTM010000681">
    <property type="protein sequence ID" value="CAB9514899.1"/>
    <property type="molecule type" value="Genomic_DNA"/>
</dbReference>
<evidence type="ECO:0000313" key="3">
    <source>
        <dbReference type="Proteomes" id="UP001153069"/>
    </source>
</evidence>
<proteinExistence type="predicted"/>
<feature type="compositionally biased region" description="Low complexity" evidence="1">
    <location>
        <begin position="113"/>
        <end position="151"/>
    </location>
</feature>
<name>A0A9N8E6R8_9STRA</name>
<gene>
    <name evidence="2" type="ORF">SEMRO_682_G186470.1</name>
</gene>
<evidence type="ECO:0000256" key="1">
    <source>
        <dbReference type="SAM" id="MobiDB-lite"/>
    </source>
</evidence>
<dbReference type="AlphaFoldDB" id="A0A9N8E6R8"/>
<evidence type="ECO:0000313" key="2">
    <source>
        <dbReference type="EMBL" id="CAB9514899.1"/>
    </source>
</evidence>
<reference evidence="2" key="1">
    <citation type="submission" date="2020-06" db="EMBL/GenBank/DDBJ databases">
        <authorList>
            <consortium name="Plant Systems Biology data submission"/>
        </authorList>
    </citation>
    <scope>NUCLEOTIDE SEQUENCE</scope>
    <source>
        <strain evidence="2">D6</strain>
    </source>
</reference>
<keyword evidence="3" id="KW-1185">Reference proteome</keyword>
<dbReference type="Proteomes" id="UP001153069">
    <property type="component" value="Unassembled WGS sequence"/>
</dbReference>
<organism evidence="2 3">
    <name type="scientific">Seminavis robusta</name>
    <dbReference type="NCBI Taxonomy" id="568900"/>
    <lineage>
        <taxon>Eukaryota</taxon>
        <taxon>Sar</taxon>
        <taxon>Stramenopiles</taxon>
        <taxon>Ochrophyta</taxon>
        <taxon>Bacillariophyta</taxon>
        <taxon>Bacillariophyceae</taxon>
        <taxon>Bacillariophycidae</taxon>
        <taxon>Naviculales</taxon>
        <taxon>Naviculaceae</taxon>
        <taxon>Seminavis</taxon>
    </lineage>
</organism>
<accession>A0A9N8E6R8</accession>
<feature type="region of interest" description="Disordered" evidence="1">
    <location>
        <begin position="111"/>
        <end position="155"/>
    </location>
</feature>
<sequence>MASADCPPYGVQLGTNYPDNYIRKCSEEDFAVMARLLHAIIEADVIISGVDDFAPYMEPTEEYYAPGTIIDHTGQMAQLPDPETVLAHVTPEDEMENLYYEGTTQVVDISEAPSTSPSISPTDSPTTSPSISPSKAPTSSPSTSPSGSPTTDGRRLQEVEVVEEGMWFPFGTFKDGGQPSDFSPETAQRRLPSIDCPTKDEGCNYSGCCIFCPEVCKRRRLEGETVEDAKLRGNRKLFNAAKHAFTGTETQKSYERKVRAMERRVSKALTKKFRFLAMTERIPCLGNFWEIQIDFVTELDLYYAEFFDEDTAARQ</sequence>
<comment type="caution">
    <text evidence="2">The sequence shown here is derived from an EMBL/GenBank/DDBJ whole genome shotgun (WGS) entry which is preliminary data.</text>
</comment>